<dbReference type="SMART" id="SM00191">
    <property type="entry name" value="Int_alpha"/>
    <property type="match status" value="7"/>
</dbReference>
<dbReference type="Proteomes" id="UP001595629">
    <property type="component" value="Unassembled WGS sequence"/>
</dbReference>
<dbReference type="Pfam" id="PF00353">
    <property type="entry name" value="HemolysinCabind"/>
    <property type="match status" value="3"/>
</dbReference>
<dbReference type="SUPFAM" id="SSF51120">
    <property type="entry name" value="beta-Roll"/>
    <property type="match status" value="1"/>
</dbReference>
<dbReference type="InterPro" id="IPR018511">
    <property type="entry name" value="Hemolysin-typ_Ca-bd_CS"/>
</dbReference>
<keyword evidence="2" id="KW-0677">Repeat</keyword>
<dbReference type="Pfam" id="PF01839">
    <property type="entry name" value="FG-GAP"/>
    <property type="match status" value="4"/>
</dbReference>
<dbReference type="Gene3D" id="2.130.10.130">
    <property type="entry name" value="Integrin alpha, N-terminal"/>
    <property type="match status" value="3"/>
</dbReference>
<dbReference type="PROSITE" id="PS00330">
    <property type="entry name" value="HEMOLYSIN_CALCIUM"/>
    <property type="match status" value="1"/>
</dbReference>
<organism evidence="5 6">
    <name type="scientific">Lutimaribacter marinistellae</name>
    <dbReference type="NCBI Taxonomy" id="1820329"/>
    <lineage>
        <taxon>Bacteria</taxon>
        <taxon>Pseudomonadati</taxon>
        <taxon>Pseudomonadota</taxon>
        <taxon>Alphaproteobacteria</taxon>
        <taxon>Rhodobacterales</taxon>
        <taxon>Roseobacteraceae</taxon>
        <taxon>Lutimaribacter</taxon>
    </lineage>
</organism>
<reference evidence="6" key="1">
    <citation type="journal article" date="2019" name="Int. J. Syst. Evol. Microbiol.">
        <title>The Global Catalogue of Microorganisms (GCM) 10K type strain sequencing project: providing services to taxonomists for standard genome sequencing and annotation.</title>
        <authorList>
            <consortium name="The Broad Institute Genomics Platform"/>
            <consortium name="The Broad Institute Genome Sequencing Center for Infectious Disease"/>
            <person name="Wu L."/>
            <person name="Ma J."/>
        </authorList>
    </citation>
    <scope>NUCLEOTIDE SEQUENCE [LARGE SCALE GENOMIC DNA]</scope>
    <source>
        <strain evidence="6">KCTC 42911</strain>
    </source>
</reference>
<evidence type="ECO:0000256" key="1">
    <source>
        <dbReference type="ARBA" id="ARBA00022729"/>
    </source>
</evidence>
<protein>
    <recommendedName>
        <fullName evidence="7">FG-GAP repeat-containing protein</fullName>
    </recommendedName>
</protein>
<dbReference type="SUPFAM" id="SSF69318">
    <property type="entry name" value="Integrin alpha N-terminal domain"/>
    <property type="match status" value="2"/>
</dbReference>
<dbReference type="PROSITE" id="PS51470">
    <property type="entry name" value="FG_GAP"/>
    <property type="match status" value="1"/>
</dbReference>
<dbReference type="RefSeq" id="WP_386736994.1">
    <property type="nucleotide sequence ID" value="NZ_JBHRXI010000017.1"/>
</dbReference>
<accession>A0ABV7TLS1</accession>
<dbReference type="InterPro" id="IPR028994">
    <property type="entry name" value="Integrin_alpha_N"/>
</dbReference>
<sequence length="849" mass="85733">MARDLTEFGTTATPFGFTIDGDLNSLGDGAGLGIGVSVIGDFNGDGVDDFMVSASGHDFFDANRKEAGGVYVVYGGTALANQFADGRLDLTPGALSFEGEIAGNGLLVIGERSDDILAGKPAGDVNGDGFDDVFLTAPSFVEVENPANPFETFDHRPGTGYILYGGPGAEDLTGEGNSIIDLAALPGNRQDGNPGVTVIHAEADTLRTGLSFAGGGDLNGDGLADVALGTFQAAGILYNPDGSVFVPPTLPNIPGLPNLTPVAADGRVYAIYGGSAMPAEIDLTGDIVQGNGSKGFFTQGFIETVADADGDSMPDFVGSIGLFGTIAMADLDGNGRDELILGSPFGGELQGPAGSEAQYTPGGLFVLTVGQGETPTEITLRDQVFLQGEASGELSATGIRVETLGDINGDGIEDLGIRAPLLDSDAGTNTGAVYGLLGDTDLFGAGQLTGRGTLAGAAAFRILGKSAGDGADVALDDENDTTGEGLLVSDLSKAGDLNGDGVDDFVVGFSNAGSSDGAVYVVLGRTGADEGPTSDLLNFDQIVRFDDYPGAGQEQYGMIRLDGADGASQLAGASLSGPIDLNGDGEPDLLIGAPGPLELQPDGDQLPTTDGRVYVVSQLFEESGLLVEGTPGNDRLVGGDGDDTINGLDGADTLIANAGDDQIAGGASENDLRDLVYAGAGNDSVDGGHGNDELHGGEGNDTIAGGFGADTVIGNAGDDQLTGSALGDVIFGNDGFDFINGGFGYDRLNGGADGDRFFHLGIADHGSDWIQDYDAAQGDVLVYGGGVGAATADDFLVQRAETENAGVAGVQEAFITHIPSGNLLWALVDGDGQGAINLQIGGQVFDLLA</sequence>
<dbReference type="InterPro" id="IPR013517">
    <property type="entry name" value="FG-GAP"/>
</dbReference>
<dbReference type="PANTHER" id="PTHR23221">
    <property type="entry name" value="GLYCOSYLPHOSPHATIDYLINOSITOL PHOSPHOLIPASE D"/>
    <property type="match status" value="1"/>
</dbReference>
<comment type="caution">
    <text evidence="5">The sequence shown here is derived from an EMBL/GenBank/DDBJ whole genome shotgun (WGS) entry which is preliminary data.</text>
</comment>
<dbReference type="InterPro" id="IPR013519">
    <property type="entry name" value="Int_alpha_beta-p"/>
</dbReference>
<name>A0ABV7TLS1_9RHOB</name>
<keyword evidence="6" id="KW-1185">Reference proteome</keyword>
<keyword evidence="1" id="KW-0732">Signal</keyword>
<dbReference type="InterPro" id="IPR001343">
    <property type="entry name" value="Hemolysn_Ca-bd"/>
</dbReference>
<gene>
    <name evidence="5" type="ORF">ACFORG_18370</name>
</gene>
<proteinExistence type="predicted"/>
<evidence type="ECO:0008006" key="7">
    <source>
        <dbReference type="Google" id="ProtNLM"/>
    </source>
</evidence>
<evidence type="ECO:0000256" key="2">
    <source>
        <dbReference type="ARBA" id="ARBA00022737"/>
    </source>
</evidence>
<dbReference type="PANTHER" id="PTHR23221:SF7">
    <property type="entry name" value="PHOSPHATIDYLINOSITOL-GLYCAN-SPECIFIC PHOSPHOLIPASE D"/>
    <property type="match status" value="1"/>
</dbReference>
<evidence type="ECO:0000256" key="4">
    <source>
        <dbReference type="ARBA" id="ARBA00023180"/>
    </source>
</evidence>
<dbReference type="EMBL" id="JBHRXI010000017">
    <property type="protein sequence ID" value="MFC3615724.1"/>
    <property type="molecule type" value="Genomic_DNA"/>
</dbReference>
<dbReference type="InterPro" id="IPR011049">
    <property type="entry name" value="Serralysin-like_metalloprot_C"/>
</dbReference>
<dbReference type="Gene3D" id="2.150.10.10">
    <property type="entry name" value="Serralysin-like metalloprotease, C-terminal"/>
    <property type="match status" value="2"/>
</dbReference>
<keyword evidence="3" id="KW-0378">Hydrolase</keyword>
<dbReference type="PRINTS" id="PR00313">
    <property type="entry name" value="CABNDNGRPT"/>
</dbReference>
<evidence type="ECO:0000313" key="6">
    <source>
        <dbReference type="Proteomes" id="UP001595629"/>
    </source>
</evidence>
<keyword evidence="4" id="KW-0325">Glycoprotein</keyword>
<evidence type="ECO:0000313" key="5">
    <source>
        <dbReference type="EMBL" id="MFC3615724.1"/>
    </source>
</evidence>
<evidence type="ECO:0000256" key="3">
    <source>
        <dbReference type="ARBA" id="ARBA00022801"/>
    </source>
</evidence>